<name>A0A318P2P4_SERPL</name>
<organism evidence="2 3">
    <name type="scientific">Serratia plymuthica</name>
    <dbReference type="NCBI Taxonomy" id="82996"/>
    <lineage>
        <taxon>Bacteria</taxon>
        <taxon>Pseudomonadati</taxon>
        <taxon>Pseudomonadota</taxon>
        <taxon>Gammaproteobacteria</taxon>
        <taxon>Enterobacterales</taxon>
        <taxon>Yersiniaceae</taxon>
        <taxon>Serratia</taxon>
    </lineage>
</organism>
<keyword evidence="1" id="KW-0175">Coiled coil</keyword>
<dbReference type="OrthoDB" id="5678344at2"/>
<evidence type="ECO:0000313" key="3">
    <source>
        <dbReference type="Proteomes" id="UP000248196"/>
    </source>
</evidence>
<proteinExistence type="predicted"/>
<reference evidence="2 3" key="1">
    <citation type="submission" date="2017-11" db="EMBL/GenBank/DDBJ databases">
        <title>Genome sequence of the oocydin A producing rhizobacterium Serratia plymuthica 4Rx5.</title>
        <authorList>
            <person name="Matilla M.A."/>
            <person name="Udaondo Z."/>
            <person name="Salmond G.P.C."/>
        </authorList>
    </citation>
    <scope>NUCLEOTIDE SEQUENCE [LARGE SCALE GENOMIC DNA]</scope>
    <source>
        <strain evidence="2 3">4Rx5</strain>
    </source>
</reference>
<comment type="caution">
    <text evidence="2">The sequence shown here is derived from an EMBL/GenBank/DDBJ whole genome shotgun (WGS) entry which is preliminary data.</text>
</comment>
<protein>
    <submittedName>
        <fullName evidence="2">Uncharacterized protein</fullName>
    </submittedName>
</protein>
<evidence type="ECO:0000313" key="2">
    <source>
        <dbReference type="EMBL" id="PYD36443.1"/>
    </source>
</evidence>
<dbReference type="EMBL" id="PESE01000012">
    <property type="protein sequence ID" value="PYD36443.1"/>
    <property type="molecule type" value="Genomic_DNA"/>
</dbReference>
<dbReference type="Proteomes" id="UP000248196">
    <property type="component" value="Unassembled WGS sequence"/>
</dbReference>
<sequence>MDNLKATADYWRKVKSGELPGPGPNEIDITARAVDGAASRIAALMAELEAKESKIIELRDRGINAVTAEERTSTAWQKRAEAAEAKLATPVRLSDSTHPRCRLQHADDIRAAGFTVESDI</sequence>
<dbReference type="RefSeq" id="WP_041417131.1">
    <property type="nucleotide sequence ID" value="NZ_PESE01000012.1"/>
</dbReference>
<dbReference type="AlphaFoldDB" id="A0A318P2P4"/>
<gene>
    <name evidence="2" type="ORF">CT690_24215</name>
</gene>
<evidence type="ECO:0000256" key="1">
    <source>
        <dbReference type="SAM" id="Coils"/>
    </source>
</evidence>
<feature type="coiled-coil region" evidence="1">
    <location>
        <begin position="34"/>
        <end position="61"/>
    </location>
</feature>
<accession>A0A318P2P4</accession>